<dbReference type="Proteomes" id="UP000001219">
    <property type="component" value="Chromosome"/>
</dbReference>
<gene>
    <name evidence="3" type="ordered locus">Gbro_2255</name>
</gene>
<dbReference type="HOGENOM" id="CLU_075797_1_2_11"/>
<dbReference type="KEGG" id="gbr:Gbro_2255"/>
<keyword evidence="4" id="KW-1185">Reference proteome</keyword>
<dbReference type="STRING" id="526226.Gbro_2255"/>
<dbReference type="OrthoDB" id="5244221at2"/>
<feature type="transmembrane region" description="Helical" evidence="2">
    <location>
        <begin position="82"/>
        <end position="103"/>
    </location>
</feature>
<dbReference type="eggNOG" id="ENOG5031MNQ">
    <property type="taxonomic scope" value="Bacteria"/>
</dbReference>
<feature type="transmembrane region" description="Helical" evidence="2">
    <location>
        <begin position="56"/>
        <end position="75"/>
    </location>
</feature>
<organism evidence="3 4">
    <name type="scientific">Gordonia bronchialis (strain ATCC 25592 / DSM 43247 / BCRC 13721 / JCM 3198 / KCTC 3076 / NBRC 16047 / NCTC 10667)</name>
    <name type="common">Rhodococcus bronchialis</name>
    <dbReference type="NCBI Taxonomy" id="526226"/>
    <lineage>
        <taxon>Bacteria</taxon>
        <taxon>Bacillati</taxon>
        <taxon>Actinomycetota</taxon>
        <taxon>Actinomycetes</taxon>
        <taxon>Mycobacteriales</taxon>
        <taxon>Gordoniaceae</taxon>
        <taxon>Gordonia</taxon>
    </lineage>
</organism>
<proteinExistence type="predicted"/>
<evidence type="ECO:0008006" key="5">
    <source>
        <dbReference type="Google" id="ProtNLM"/>
    </source>
</evidence>
<name>D0LCI2_GORB4</name>
<dbReference type="AlphaFoldDB" id="D0LCI2"/>
<keyword evidence="2" id="KW-1133">Transmembrane helix</keyword>
<reference evidence="3 4" key="2">
    <citation type="journal article" date="2010" name="Stand. Genomic Sci.">
        <title>Complete genome sequence of Gordonia bronchialis type strain (3410).</title>
        <authorList>
            <person name="Ivanova N."/>
            <person name="Sikorski J."/>
            <person name="Jando M."/>
            <person name="Lapidus A."/>
            <person name="Nolan M."/>
            <person name="Lucas S."/>
            <person name="Del Rio T.G."/>
            <person name="Tice H."/>
            <person name="Copeland A."/>
            <person name="Cheng J.F."/>
            <person name="Chen F."/>
            <person name="Bruce D."/>
            <person name="Goodwin L."/>
            <person name="Pitluck S."/>
            <person name="Mavromatis K."/>
            <person name="Ovchinnikova G."/>
            <person name="Pati A."/>
            <person name="Chen A."/>
            <person name="Palaniappan K."/>
            <person name="Land M."/>
            <person name="Hauser L."/>
            <person name="Chang Y.J."/>
            <person name="Jeffries C.D."/>
            <person name="Chain P."/>
            <person name="Saunders E."/>
            <person name="Han C."/>
            <person name="Detter J.C."/>
            <person name="Brettin T."/>
            <person name="Rohde M."/>
            <person name="Goker M."/>
            <person name="Bristow J."/>
            <person name="Eisen J.A."/>
            <person name="Markowitz V."/>
            <person name="Hugenholtz P."/>
            <person name="Klenk H.P."/>
            <person name="Kyrpides N.C."/>
        </authorList>
    </citation>
    <scope>NUCLEOTIDE SEQUENCE [LARGE SCALE GENOMIC DNA]</scope>
    <source>
        <strain evidence="4">ATCC 25592 / DSM 43247 / BCRC 13721 / JCM 3198 / KCTC 3076 / NBRC 16047 / NCTC 10667</strain>
    </source>
</reference>
<keyword evidence="2" id="KW-0812">Transmembrane</keyword>
<feature type="transmembrane region" description="Helical" evidence="2">
    <location>
        <begin position="155"/>
        <end position="176"/>
    </location>
</feature>
<sequence length="223" mass="24149">MAQRTESDAAEPDDRPDHVPTGDKPGATVLEQLGGVSGLIYSTVPIVVFVPVNSFFGLRAAIIAALATAVAVFGVRLLRREALTPAVSGVIGVAICVFIAHRVGDAKGYFLFGIWTTLVYALVFVVSIMVRWPLVGVAWHLVNGQGTGWRRDRRILHAYDLATALWALVFAARYLLQSQLYDHDQTGWLAVARISMGWPLTAVAVLGTILLVRRATTRETLGA</sequence>
<accession>D0LCI2</accession>
<evidence type="ECO:0000313" key="4">
    <source>
        <dbReference type="Proteomes" id="UP000001219"/>
    </source>
</evidence>
<dbReference type="RefSeq" id="WP_012834058.1">
    <property type="nucleotide sequence ID" value="NC_013441.1"/>
</dbReference>
<protein>
    <recommendedName>
        <fullName evidence="5">DUF3159 domain-containing protein</fullName>
    </recommendedName>
</protein>
<dbReference type="EMBL" id="CP001802">
    <property type="protein sequence ID" value="ACY21503.1"/>
    <property type="molecule type" value="Genomic_DNA"/>
</dbReference>
<evidence type="ECO:0000313" key="3">
    <source>
        <dbReference type="EMBL" id="ACY21503.1"/>
    </source>
</evidence>
<dbReference type="Pfam" id="PF11361">
    <property type="entry name" value="DUF3159"/>
    <property type="match status" value="1"/>
</dbReference>
<evidence type="ECO:0000256" key="2">
    <source>
        <dbReference type="SAM" id="Phobius"/>
    </source>
</evidence>
<feature type="transmembrane region" description="Helical" evidence="2">
    <location>
        <begin position="188"/>
        <end position="212"/>
    </location>
</feature>
<feature type="transmembrane region" description="Helical" evidence="2">
    <location>
        <begin position="109"/>
        <end position="134"/>
    </location>
</feature>
<feature type="region of interest" description="Disordered" evidence="1">
    <location>
        <begin position="1"/>
        <end position="25"/>
    </location>
</feature>
<reference evidence="4" key="1">
    <citation type="submission" date="2009-10" db="EMBL/GenBank/DDBJ databases">
        <title>The complete chromosome of Gordonia bronchialis DSM 43247.</title>
        <authorList>
            <consortium name="US DOE Joint Genome Institute (JGI-PGF)"/>
            <person name="Lucas S."/>
            <person name="Copeland A."/>
            <person name="Lapidus A."/>
            <person name="Glavina del Rio T."/>
            <person name="Dalin E."/>
            <person name="Tice H."/>
            <person name="Bruce D."/>
            <person name="Goodwin L."/>
            <person name="Pitluck S."/>
            <person name="Kyrpides N."/>
            <person name="Mavromatis K."/>
            <person name="Ivanova N."/>
            <person name="Ovchinnikova G."/>
            <person name="Saunders E."/>
            <person name="Brettin T."/>
            <person name="Detter J.C."/>
            <person name="Han C."/>
            <person name="Larimer F."/>
            <person name="Land M."/>
            <person name="Hauser L."/>
            <person name="Markowitz V."/>
            <person name="Cheng J.-F."/>
            <person name="Hugenholtz P."/>
            <person name="Woyke T."/>
            <person name="Wu D."/>
            <person name="Jando M."/>
            <person name="Schneider S."/>
            <person name="Goeker M."/>
            <person name="Klenk H.-P."/>
            <person name="Eisen J.A."/>
        </authorList>
    </citation>
    <scope>NUCLEOTIDE SEQUENCE [LARGE SCALE GENOMIC DNA]</scope>
    <source>
        <strain evidence="4">ATCC 25592 / DSM 43247 / BCRC 13721 / JCM 3198 / KCTC 3076 / NBRC 16047 / NCTC 10667</strain>
    </source>
</reference>
<dbReference type="InterPro" id="IPR016566">
    <property type="entry name" value="UCP010219"/>
</dbReference>
<feature type="compositionally biased region" description="Basic and acidic residues" evidence="1">
    <location>
        <begin position="12"/>
        <end position="21"/>
    </location>
</feature>
<evidence type="ECO:0000256" key="1">
    <source>
        <dbReference type="SAM" id="MobiDB-lite"/>
    </source>
</evidence>
<keyword evidence="2" id="KW-0472">Membrane</keyword>
<dbReference type="PIRSF" id="PIRSF010219">
    <property type="entry name" value="UCP010219"/>
    <property type="match status" value="1"/>
</dbReference>